<dbReference type="Proteomes" id="UP000006034">
    <property type="component" value="Unassembled WGS sequence"/>
</dbReference>
<dbReference type="Gene3D" id="3.40.109.10">
    <property type="entry name" value="NADH Oxidase"/>
    <property type="match status" value="1"/>
</dbReference>
<dbReference type="RefSeq" id="WP_005030440.1">
    <property type="nucleotide sequence ID" value="NZ_KE150238.1"/>
</dbReference>
<feature type="domain" description="Nitroreductase" evidence="3">
    <location>
        <begin position="9"/>
        <end position="151"/>
    </location>
</feature>
<dbReference type="EMBL" id="ADCP02000001">
    <property type="protein sequence ID" value="EFV42674.1"/>
    <property type="molecule type" value="Genomic_DNA"/>
</dbReference>
<evidence type="ECO:0000259" key="3">
    <source>
        <dbReference type="Pfam" id="PF00881"/>
    </source>
</evidence>
<dbReference type="HOGENOM" id="CLU_070764_8_0_7"/>
<reference evidence="4 5" key="1">
    <citation type="submission" date="2010-10" db="EMBL/GenBank/DDBJ databases">
        <authorList>
            <consortium name="The Broad Institute Genome Sequencing Platform"/>
            <person name="Ward D."/>
            <person name="Earl A."/>
            <person name="Feldgarden M."/>
            <person name="Young S.K."/>
            <person name="Gargeya S."/>
            <person name="Zeng Q."/>
            <person name="Alvarado L."/>
            <person name="Berlin A."/>
            <person name="Bochicchio J."/>
            <person name="Chapman S.B."/>
            <person name="Chen Z."/>
            <person name="Freedman E."/>
            <person name="Gellesch M."/>
            <person name="Goldberg J."/>
            <person name="Griggs A."/>
            <person name="Gujja S."/>
            <person name="Heilman E."/>
            <person name="Heiman D."/>
            <person name="Howarth C."/>
            <person name="Mehta T."/>
            <person name="Neiman D."/>
            <person name="Pearson M."/>
            <person name="Roberts A."/>
            <person name="Saif S."/>
            <person name="Shea T."/>
            <person name="Shenoy N."/>
            <person name="Sisk P."/>
            <person name="Stolte C."/>
            <person name="Sykes S."/>
            <person name="White J."/>
            <person name="Yandava C."/>
            <person name="Allen-Vercoe E."/>
            <person name="Sibley C."/>
            <person name="Ambrose C.E."/>
            <person name="Strauss J."/>
            <person name="Daigneault M."/>
            <person name="Haas B."/>
            <person name="Nusbaum C."/>
            <person name="Birren B."/>
        </authorList>
    </citation>
    <scope>NUCLEOTIDE SEQUENCE [LARGE SCALE GENOMIC DNA]</scope>
    <source>
        <strain evidence="4 5">3_1_6</strain>
    </source>
</reference>
<keyword evidence="5" id="KW-1185">Reference proteome</keyword>
<dbReference type="PANTHER" id="PTHR43673">
    <property type="entry name" value="NAD(P)H NITROREDUCTASE YDGI-RELATED"/>
    <property type="match status" value="1"/>
</dbReference>
<dbReference type="Pfam" id="PF00881">
    <property type="entry name" value="Nitroreductase"/>
    <property type="match status" value="1"/>
</dbReference>
<protein>
    <recommendedName>
        <fullName evidence="3">Nitroreductase domain-containing protein</fullName>
    </recommendedName>
</protein>
<reference evidence="4 5" key="2">
    <citation type="submission" date="2013-04" db="EMBL/GenBank/DDBJ databases">
        <title>The Genome Sequence of Bilophila wadsworthia 3_1_6.</title>
        <authorList>
            <consortium name="The Broad Institute Genomics Platform"/>
            <person name="Earl A."/>
            <person name="Ward D."/>
            <person name="Feldgarden M."/>
            <person name="Gevers D."/>
            <person name="Sibley C."/>
            <person name="Strauss J."/>
            <person name="Allen-Vercoe E."/>
            <person name="Walker B."/>
            <person name="Young S."/>
            <person name="Zeng Q."/>
            <person name="Gargeya S."/>
            <person name="Fitzgerald M."/>
            <person name="Haas B."/>
            <person name="Abouelleil A."/>
            <person name="Allen A.W."/>
            <person name="Alvarado L."/>
            <person name="Arachchi H.M."/>
            <person name="Berlin A.M."/>
            <person name="Chapman S.B."/>
            <person name="Gainer-Dewar J."/>
            <person name="Goldberg J."/>
            <person name="Griggs A."/>
            <person name="Gujja S."/>
            <person name="Hansen M."/>
            <person name="Howarth C."/>
            <person name="Imamovic A."/>
            <person name="Ireland A."/>
            <person name="Larimer J."/>
            <person name="McCowan C."/>
            <person name="Murphy C."/>
            <person name="Pearson M."/>
            <person name="Poon T.W."/>
            <person name="Priest M."/>
            <person name="Roberts A."/>
            <person name="Saif S."/>
            <person name="Shea T."/>
            <person name="Sisk P."/>
            <person name="Sykes S."/>
            <person name="Wortman J."/>
            <person name="Nusbaum C."/>
            <person name="Birren B."/>
        </authorList>
    </citation>
    <scope>NUCLEOTIDE SEQUENCE [LARGE SCALE GENOMIC DNA]</scope>
    <source>
        <strain evidence="4 5">3_1_6</strain>
    </source>
</reference>
<proteinExistence type="inferred from homology"/>
<dbReference type="PANTHER" id="PTHR43673:SF10">
    <property type="entry name" value="NADH DEHYDROGENASE_NAD(P)H NITROREDUCTASE XCC3605-RELATED"/>
    <property type="match status" value="1"/>
</dbReference>
<comment type="caution">
    <text evidence="4">The sequence shown here is derived from an EMBL/GenBank/DDBJ whole genome shotgun (WGS) entry which is preliminary data.</text>
</comment>
<dbReference type="InterPro" id="IPR023312">
    <property type="entry name" value="Put_nitroreductase_C_bac"/>
</dbReference>
<keyword evidence="2" id="KW-0560">Oxidoreductase</keyword>
<name>E5YBD7_BILW3</name>
<dbReference type="GO" id="GO:0016491">
    <property type="term" value="F:oxidoreductase activity"/>
    <property type="evidence" value="ECO:0007669"/>
    <property type="project" value="UniProtKB-KW"/>
</dbReference>
<evidence type="ECO:0000256" key="2">
    <source>
        <dbReference type="ARBA" id="ARBA00023002"/>
    </source>
</evidence>
<dbReference type="InterPro" id="IPR029479">
    <property type="entry name" value="Nitroreductase"/>
</dbReference>
<sequence length="193" mass="21050">MDFLELVTGARTCRRFREAEGMPAGMLDWLIECARVTPCGGNAQALRFAVAESPEACAAVFPALKWAGMLTDWDGPEAGERPTGYVAILGEAGTRAKLNAIDAGIAAQTIQLAAYTRDLGCCIFLSFDPRKIREVLGIPENLEPLLVLALGFQKEVRRVETVGADGSVKYWRDAQGVHHVPKRPLEDLLIIKK</sequence>
<dbReference type="InterPro" id="IPR000415">
    <property type="entry name" value="Nitroreductase-like"/>
</dbReference>
<gene>
    <name evidence="4" type="ORF">HMPREF0179_03510</name>
</gene>
<dbReference type="CDD" id="cd02062">
    <property type="entry name" value="Nitro_FMN_reductase"/>
    <property type="match status" value="1"/>
</dbReference>
<dbReference type="STRING" id="563192.HMPREF0179_03510"/>
<dbReference type="OrthoDB" id="9804207at2"/>
<dbReference type="Gene3D" id="2.20.180.10">
    <property type="entry name" value="putative fmn-dependent nitroreductase like domains"/>
    <property type="match status" value="1"/>
</dbReference>
<organism evidence="4 5">
    <name type="scientific">Bilophila wadsworthia (strain 3_1_6)</name>
    <dbReference type="NCBI Taxonomy" id="563192"/>
    <lineage>
        <taxon>Bacteria</taxon>
        <taxon>Pseudomonadati</taxon>
        <taxon>Thermodesulfobacteriota</taxon>
        <taxon>Desulfovibrionia</taxon>
        <taxon>Desulfovibrionales</taxon>
        <taxon>Desulfovibrionaceae</taxon>
        <taxon>Bilophila</taxon>
    </lineage>
</organism>
<evidence type="ECO:0000256" key="1">
    <source>
        <dbReference type="ARBA" id="ARBA00007118"/>
    </source>
</evidence>
<dbReference type="eggNOG" id="COG0778">
    <property type="taxonomic scope" value="Bacteria"/>
</dbReference>
<evidence type="ECO:0000313" key="4">
    <source>
        <dbReference type="EMBL" id="EFV42674.1"/>
    </source>
</evidence>
<dbReference type="SUPFAM" id="SSF55469">
    <property type="entry name" value="FMN-dependent nitroreductase-like"/>
    <property type="match status" value="1"/>
</dbReference>
<dbReference type="AlphaFoldDB" id="E5YBD7"/>
<accession>E5YBD7</accession>
<evidence type="ECO:0000313" key="5">
    <source>
        <dbReference type="Proteomes" id="UP000006034"/>
    </source>
</evidence>
<comment type="similarity">
    <text evidence="1">Belongs to the nitroreductase family.</text>
</comment>
<dbReference type="GeneID" id="78085118"/>